<reference evidence="2 3" key="1">
    <citation type="submission" date="2018-05" db="EMBL/GenBank/DDBJ databases">
        <title>Genomic Encyclopedia of Archaeal and Bacterial Type Strains, Phase II (KMG-II): from individual species to whole genera.</title>
        <authorList>
            <person name="Goeker M."/>
        </authorList>
    </citation>
    <scope>NUCLEOTIDE SEQUENCE [LARGE SCALE GENOMIC DNA]</scope>
    <source>
        <strain evidence="2 3">DSM 22214</strain>
    </source>
</reference>
<dbReference type="Proteomes" id="UP000245489">
    <property type="component" value="Unassembled WGS sequence"/>
</dbReference>
<dbReference type="RefSeq" id="WP_109742788.1">
    <property type="nucleotide sequence ID" value="NZ_QGGO01000009.1"/>
</dbReference>
<proteinExistence type="predicted"/>
<sequence length="165" mass="19129">MKKTFLVIAILLSNSLVGFTQSKQDNIKELLKSMQIEKMMSGAYDAIIPMMKNQMKSNPVMKDSLQTKKMDAMMRKVMDASREMTKSFMENEMTGIYERNFSDNEVKDLLAFYKTPTGQKMIESQPTIQQETMQIMMTKYMPAFRDKMKAITDEIISDAKIEKKD</sequence>
<dbReference type="Pfam" id="PF09832">
    <property type="entry name" value="DUF2059"/>
    <property type="match status" value="1"/>
</dbReference>
<protein>
    <recommendedName>
        <fullName evidence="1">DUF2059 domain-containing protein</fullName>
    </recommendedName>
</protein>
<evidence type="ECO:0000259" key="1">
    <source>
        <dbReference type="Pfam" id="PF09832"/>
    </source>
</evidence>
<evidence type="ECO:0000313" key="2">
    <source>
        <dbReference type="EMBL" id="PWK26833.1"/>
    </source>
</evidence>
<name>A0A316EA12_9BACT</name>
<organism evidence="2 3">
    <name type="scientific">Arcicella aurantiaca</name>
    <dbReference type="NCBI Taxonomy" id="591202"/>
    <lineage>
        <taxon>Bacteria</taxon>
        <taxon>Pseudomonadati</taxon>
        <taxon>Bacteroidota</taxon>
        <taxon>Cytophagia</taxon>
        <taxon>Cytophagales</taxon>
        <taxon>Flectobacillaceae</taxon>
        <taxon>Arcicella</taxon>
    </lineage>
</organism>
<dbReference type="OrthoDB" id="1143459at2"/>
<dbReference type="InterPro" id="IPR018637">
    <property type="entry name" value="DUF2059"/>
</dbReference>
<feature type="domain" description="DUF2059" evidence="1">
    <location>
        <begin position="89"/>
        <end position="143"/>
    </location>
</feature>
<keyword evidence="3" id="KW-1185">Reference proteome</keyword>
<evidence type="ECO:0000313" key="3">
    <source>
        <dbReference type="Proteomes" id="UP000245489"/>
    </source>
</evidence>
<dbReference type="EMBL" id="QGGO01000009">
    <property type="protein sequence ID" value="PWK26833.1"/>
    <property type="molecule type" value="Genomic_DNA"/>
</dbReference>
<dbReference type="AlphaFoldDB" id="A0A316EA12"/>
<accession>A0A316EA12</accession>
<comment type="caution">
    <text evidence="2">The sequence shown here is derived from an EMBL/GenBank/DDBJ whole genome shotgun (WGS) entry which is preliminary data.</text>
</comment>
<gene>
    <name evidence="2" type="ORF">LV89_02039</name>
</gene>